<evidence type="ECO:0000256" key="5">
    <source>
        <dbReference type="ARBA" id="ARBA00022679"/>
    </source>
</evidence>
<dbReference type="Gene3D" id="3.40.50.11380">
    <property type="match status" value="1"/>
</dbReference>
<dbReference type="Pfam" id="PF13414">
    <property type="entry name" value="TPR_11"/>
    <property type="match status" value="1"/>
</dbReference>
<evidence type="ECO:0000256" key="2">
    <source>
        <dbReference type="ARBA" id="ARBA00005386"/>
    </source>
</evidence>
<feature type="repeat" description="TPR" evidence="8">
    <location>
        <begin position="76"/>
        <end position="109"/>
    </location>
</feature>
<evidence type="ECO:0000259" key="9">
    <source>
        <dbReference type="Pfam" id="PF13844"/>
    </source>
</evidence>
<dbReference type="InterPro" id="IPR019734">
    <property type="entry name" value="TPR_rpt"/>
</dbReference>
<dbReference type="RefSeq" id="WP_084091987.1">
    <property type="nucleotide sequence ID" value="NZ_FWXD01000021.1"/>
</dbReference>
<dbReference type="Pfam" id="PF00515">
    <property type="entry name" value="TPR_1"/>
    <property type="match status" value="1"/>
</dbReference>
<organism evidence="10 11">
    <name type="scientific">Andreprevotia lacus DSM 23236</name>
    <dbReference type="NCBI Taxonomy" id="1121001"/>
    <lineage>
        <taxon>Bacteria</taxon>
        <taxon>Pseudomonadati</taxon>
        <taxon>Pseudomonadota</taxon>
        <taxon>Betaproteobacteria</taxon>
        <taxon>Neisseriales</taxon>
        <taxon>Chitinibacteraceae</taxon>
        <taxon>Andreprevotia</taxon>
    </lineage>
</organism>
<evidence type="ECO:0000256" key="3">
    <source>
        <dbReference type="ARBA" id="ARBA00011970"/>
    </source>
</evidence>
<reference evidence="10 11" key="1">
    <citation type="submission" date="2017-04" db="EMBL/GenBank/DDBJ databases">
        <authorList>
            <person name="Afonso C.L."/>
            <person name="Miller P.J."/>
            <person name="Scott M.A."/>
            <person name="Spackman E."/>
            <person name="Goraichik I."/>
            <person name="Dimitrov K.M."/>
            <person name="Suarez D.L."/>
            <person name="Swayne D.E."/>
        </authorList>
    </citation>
    <scope>NUCLEOTIDE SEQUENCE [LARGE SCALE GENOMIC DNA]</scope>
    <source>
        <strain evidence="10 11">DSM 23236</strain>
    </source>
</reference>
<keyword evidence="11" id="KW-1185">Reference proteome</keyword>
<evidence type="ECO:0000256" key="6">
    <source>
        <dbReference type="ARBA" id="ARBA00022737"/>
    </source>
</evidence>
<dbReference type="PROSITE" id="PS50005">
    <property type="entry name" value="TPR"/>
    <property type="match status" value="3"/>
</dbReference>
<dbReference type="Gene3D" id="3.40.50.2000">
    <property type="entry name" value="Glycogen Phosphorylase B"/>
    <property type="match status" value="1"/>
</dbReference>
<proteinExistence type="inferred from homology"/>
<feature type="repeat" description="TPR" evidence="8">
    <location>
        <begin position="212"/>
        <end position="245"/>
    </location>
</feature>
<dbReference type="Pfam" id="PF14559">
    <property type="entry name" value="TPR_19"/>
    <property type="match status" value="1"/>
</dbReference>
<dbReference type="SUPFAM" id="SSF48452">
    <property type="entry name" value="TPR-like"/>
    <property type="match status" value="2"/>
</dbReference>
<keyword evidence="4" id="KW-0328">Glycosyltransferase</keyword>
<dbReference type="SMART" id="SM00028">
    <property type="entry name" value="TPR"/>
    <property type="match status" value="6"/>
</dbReference>
<evidence type="ECO:0000313" key="10">
    <source>
        <dbReference type="EMBL" id="SMC28254.1"/>
    </source>
</evidence>
<accession>A0A1W1XWN6</accession>
<protein>
    <recommendedName>
        <fullName evidence="3">protein O-GlcNAc transferase</fullName>
        <ecNumber evidence="3">2.4.1.255</ecNumber>
    </recommendedName>
</protein>
<evidence type="ECO:0000256" key="7">
    <source>
        <dbReference type="ARBA" id="ARBA00022803"/>
    </source>
</evidence>
<evidence type="ECO:0000256" key="1">
    <source>
        <dbReference type="ARBA" id="ARBA00004922"/>
    </source>
</evidence>
<keyword evidence="6" id="KW-0677">Repeat</keyword>
<dbReference type="Proteomes" id="UP000192761">
    <property type="component" value="Unassembled WGS sequence"/>
</dbReference>
<sequence length="694" mass="76011">MSIINQQQPDALQIALHHHRNGQLAQAEAIYRQILAVLPHHPDANYLLGRLALQCGQPGEAVRLAQRTIAAMTAGSMLYALLGEAQVQLGQHEAAIAAYRTALQLQPDLLDAWLELSQLLAALGRHDELIDAYQHILVLRPDMAAVHNNLGSLYKDAGNVRAALPCCRAAAANEPSQPVFQFNLANVCWELGELAEAETAYRRTLELGMADAVVWSSLGGVLQALKKPDEALDCWRKAIALDPADADARMQLAHLLQQRCQWDELATHIAPLRQSLTQPVTPRNLFSPFSFLVLPETTAAEHRLCAERWAHNRYAGIAPLSAAPARVAGSKIRLGYLSADFHDHATAQLMAEVFELHDRERFEVHAFSCGPDTSDAMRQRLQRAFDTFTDVRDDAFVDAARKIRERGIDILIDLKGYTENGRPAILAHRPAPIQVNYLAYPGTMGAPFIDYLLADEYIVPPDADALYSEQVIRLPACYQPNDRQRALPQARQRSDCGLPDDGVVFCSFNHTYKITPGIFDIWCGLLREVPGSVLWLLASNDAAVANLQREAEKLGVDAGRLIFAPALPHAEHLARLQCADLFLDSLPVNAHTSCSDALWVGVPVVSCSGAAFASRVAGSLLRAMGVPELATTTLAGYQALALDLARDPARRLALRGQLAAARTSAPLFDSVRFTRQLEDAYAKMLALHADASLI</sequence>
<evidence type="ECO:0000313" key="11">
    <source>
        <dbReference type="Proteomes" id="UP000192761"/>
    </source>
</evidence>
<dbReference type="OrthoDB" id="101857at2"/>
<comment type="pathway">
    <text evidence="1">Protein modification; protein glycosylation.</text>
</comment>
<dbReference type="Pfam" id="PF13844">
    <property type="entry name" value="Glyco_transf_41"/>
    <property type="match status" value="1"/>
</dbReference>
<feature type="repeat" description="TPR" evidence="8">
    <location>
        <begin position="110"/>
        <end position="143"/>
    </location>
</feature>
<dbReference type="PANTHER" id="PTHR44998">
    <property type="match status" value="1"/>
</dbReference>
<dbReference type="Gene3D" id="1.25.40.10">
    <property type="entry name" value="Tetratricopeptide repeat domain"/>
    <property type="match status" value="3"/>
</dbReference>
<keyword evidence="7 8" id="KW-0802">TPR repeat</keyword>
<dbReference type="GO" id="GO:0097363">
    <property type="term" value="F:protein O-acetylglucosaminyltransferase activity"/>
    <property type="evidence" value="ECO:0007669"/>
    <property type="project" value="UniProtKB-EC"/>
</dbReference>
<feature type="domain" description="O-GlcNAc transferase C-terminal" evidence="9">
    <location>
        <begin position="492"/>
        <end position="677"/>
    </location>
</feature>
<comment type="similarity">
    <text evidence="2">Belongs to the glycosyltransferase 41 family. O-GlcNAc transferase subfamily.</text>
</comment>
<evidence type="ECO:0000256" key="4">
    <source>
        <dbReference type="ARBA" id="ARBA00022676"/>
    </source>
</evidence>
<dbReference type="Pfam" id="PF13432">
    <property type="entry name" value="TPR_16"/>
    <property type="match status" value="1"/>
</dbReference>
<dbReference type="PANTHER" id="PTHR44998:SF1">
    <property type="entry name" value="UDP-N-ACETYLGLUCOSAMINE--PEPTIDE N-ACETYLGLUCOSAMINYLTRANSFERASE 110 KDA SUBUNIT"/>
    <property type="match status" value="1"/>
</dbReference>
<keyword evidence="5 10" id="KW-0808">Transferase</keyword>
<dbReference type="SUPFAM" id="SSF53756">
    <property type="entry name" value="UDP-Glycosyltransferase/glycogen phosphorylase"/>
    <property type="match status" value="1"/>
</dbReference>
<dbReference type="InterPro" id="IPR011990">
    <property type="entry name" value="TPR-like_helical_dom_sf"/>
</dbReference>
<dbReference type="AlphaFoldDB" id="A0A1W1XWN6"/>
<dbReference type="UniPathway" id="UPA00378"/>
<dbReference type="EMBL" id="FWXD01000021">
    <property type="protein sequence ID" value="SMC28254.1"/>
    <property type="molecule type" value="Genomic_DNA"/>
</dbReference>
<name>A0A1W1XWN6_9NEIS</name>
<dbReference type="EC" id="2.4.1.255" evidence="3"/>
<evidence type="ECO:0000256" key="8">
    <source>
        <dbReference type="PROSITE-ProRule" id="PRU00339"/>
    </source>
</evidence>
<dbReference type="STRING" id="1121001.SAMN02745857_03183"/>
<gene>
    <name evidence="10" type="ORF">SAMN02745857_03183</name>
</gene>
<dbReference type="InterPro" id="IPR029489">
    <property type="entry name" value="OGT/SEC/SPY_C"/>
</dbReference>